<evidence type="ECO:0000313" key="7">
    <source>
        <dbReference type="Proteomes" id="UP000448877"/>
    </source>
</evidence>
<dbReference type="GO" id="GO:0003676">
    <property type="term" value="F:nucleic acid binding"/>
    <property type="evidence" value="ECO:0007669"/>
    <property type="project" value="InterPro"/>
</dbReference>
<name>A0A642PVP4_9BACE</name>
<gene>
    <name evidence="6" type="ORF">F2Y81_16605</name>
</gene>
<dbReference type="CDD" id="cd00085">
    <property type="entry name" value="HNHc"/>
    <property type="match status" value="1"/>
</dbReference>
<dbReference type="GO" id="GO:0008270">
    <property type="term" value="F:zinc ion binding"/>
    <property type="evidence" value="ECO:0007669"/>
    <property type="project" value="InterPro"/>
</dbReference>
<proteinExistence type="inferred from homology"/>
<dbReference type="SMART" id="SM00507">
    <property type="entry name" value="HNHc"/>
    <property type="match status" value="1"/>
</dbReference>
<evidence type="ECO:0000256" key="3">
    <source>
        <dbReference type="ARBA" id="ARBA00038412"/>
    </source>
</evidence>
<organism evidence="6 7">
    <name type="scientific">Bacteroides cellulosilyticus</name>
    <dbReference type="NCBI Taxonomy" id="246787"/>
    <lineage>
        <taxon>Bacteria</taxon>
        <taxon>Pseudomonadati</taxon>
        <taxon>Bacteroidota</taxon>
        <taxon>Bacteroidia</taxon>
        <taxon>Bacteroidales</taxon>
        <taxon>Bacteroidaceae</taxon>
        <taxon>Bacteroides</taxon>
    </lineage>
</organism>
<dbReference type="Gene3D" id="1.10.30.50">
    <property type="match status" value="1"/>
</dbReference>
<accession>A0A642PVP4</accession>
<dbReference type="Proteomes" id="UP000448877">
    <property type="component" value="Unassembled WGS sequence"/>
</dbReference>
<dbReference type="InterPro" id="IPR002711">
    <property type="entry name" value="HNH"/>
</dbReference>
<dbReference type="PANTHER" id="PTHR41286:SF1">
    <property type="entry name" value="HNH NUCLEASE YAJD-RELATED"/>
    <property type="match status" value="1"/>
</dbReference>
<keyword evidence="2" id="KW-0378">Hydrolase</keyword>
<evidence type="ECO:0000313" key="6">
    <source>
        <dbReference type="EMBL" id="KAA5416059.1"/>
    </source>
</evidence>
<protein>
    <recommendedName>
        <fullName evidence="4">Putative HNH nuclease YajD</fullName>
    </recommendedName>
</protein>
<dbReference type="Pfam" id="PF01844">
    <property type="entry name" value="HNH"/>
    <property type="match status" value="1"/>
</dbReference>
<sequence>MSRNPYYIKMISSKEWKRLRLMKLRNNPLCEQCKSNGVVVPATEVHHIIPVESVVGESQMYALMFQYNNLMSLCHACHSDIHRQMFSHSKEAVKANQRRATESFIDKYLK</sequence>
<evidence type="ECO:0000256" key="4">
    <source>
        <dbReference type="ARBA" id="ARBA00040194"/>
    </source>
</evidence>
<evidence type="ECO:0000256" key="1">
    <source>
        <dbReference type="ARBA" id="ARBA00022722"/>
    </source>
</evidence>
<keyword evidence="1" id="KW-0540">Nuclease</keyword>
<keyword evidence="6" id="KW-0255">Endonuclease</keyword>
<comment type="caution">
    <text evidence="6">The sequence shown here is derived from an EMBL/GenBank/DDBJ whole genome shotgun (WGS) entry which is preliminary data.</text>
</comment>
<dbReference type="AlphaFoldDB" id="A0A642PVP4"/>
<dbReference type="GO" id="GO:0004519">
    <property type="term" value="F:endonuclease activity"/>
    <property type="evidence" value="ECO:0007669"/>
    <property type="project" value="UniProtKB-KW"/>
</dbReference>
<evidence type="ECO:0000256" key="2">
    <source>
        <dbReference type="ARBA" id="ARBA00022801"/>
    </source>
</evidence>
<dbReference type="PANTHER" id="PTHR41286">
    <property type="entry name" value="HNH NUCLEASE YAJD-RELATED"/>
    <property type="match status" value="1"/>
</dbReference>
<dbReference type="GO" id="GO:0005829">
    <property type="term" value="C:cytosol"/>
    <property type="evidence" value="ECO:0007669"/>
    <property type="project" value="TreeGrafter"/>
</dbReference>
<reference evidence="6 7" key="1">
    <citation type="journal article" date="2019" name="Nat. Med.">
        <title>A library of human gut bacterial isolates paired with longitudinal multiomics data enables mechanistic microbiome research.</title>
        <authorList>
            <person name="Poyet M."/>
            <person name="Groussin M."/>
            <person name="Gibbons S.M."/>
            <person name="Avila-Pacheco J."/>
            <person name="Jiang X."/>
            <person name="Kearney S.M."/>
            <person name="Perrotta A.R."/>
            <person name="Berdy B."/>
            <person name="Zhao S."/>
            <person name="Lieberman T.D."/>
            <person name="Swanson P.K."/>
            <person name="Smith M."/>
            <person name="Roesemann S."/>
            <person name="Alexander J.E."/>
            <person name="Rich S.A."/>
            <person name="Livny J."/>
            <person name="Vlamakis H."/>
            <person name="Clish C."/>
            <person name="Bullock K."/>
            <person name="Deik A."/>
            <person name="Scott J."/>
            <person name="Pierce K.A."/>
            <person name="Xavier R.J."/>
            <person name="Alm E.J."/>
        </authorList>
    </citation>
    <scope>NUCLEOTIDE SEQUENCE [LARGE SCALE GENOMIC DNA]</scope>
    <source>
        <strain evidence="6 7">BIOML-A6</strain>
    </source>
</reference>
<dbReference type="InterPro" id="IPR003615">
    <property type="entry name" value="HNH_nuc"/>
</dbReference>
<evidence type="ECO:0000259" key="5">
    <source>
        <dbReference type="SMART" id="SM00507"/>
    </source>
</evidence>
<feature type="domain" description="HNH nuclease" evidence="5">
    <location>
        <begin position="18"/>
        <end position="79"/>
    </location>
</feature>
<dbReference type="GO" id="GO:0016787">
    <property type="term" value="F:hydrolase activity"/>
    <property type="evidence" value="ECO:0007669"/>
    <property type="project" value="UniProtKB-KW"/>
</dbReference>
<dbReference type="EMBL" id="VVYV01000029">
    <property type="protein sequence ID" value="KAA5416059.1"/>
    <property type="molecule type" value="Genomic_DNA"/>
</dbReference>
<comment type="similarity">
    <text evidence="3">Belongs to the HNH nuclease family.</text>
</comment>